<keyword evidence="6" id="KW-0597">Phosphoprotein</keyword>
<dbReference type="InterPro" id="IPR059117">
    <property type="entry name" value="APS_kinase_dom"/>
</dbReference>
<evidence type="ECO:0000256" key="1">
    <source>
        <dbReference type="ARBA" id="ARBA00001823"/>
    </source>
</evidence>
<evidence type="ECO:0000256" key="6">
    <source>
        <dbReference type="HAMAP-Rule" id="MF_00065"/>
    </source>
</evidence>
<keyword evidence="5 6" id="KW-0067">ATP-binding</keyword>
<proteinExistence type="inferred from homology"/>
<evidence type="ECO:0000313" key="9">
    <source>
        <dbReference type="EMBL" id="NHZ64070.1"/>
    </source>
</evidence>
<protein>
    <recommendedName>
        <fullName evidence="2 6">Adenylyl-sulfate kinase</fullName>
        <ecNumber evidence="2 6">2.7.1.25</ecNumber>
    </recommendedName>
    <alternativeName>
        <fullName evidence="6">APS kinase</fullName>
    </alternativeName>
    <alternativeName>
        <fullName evidence="6">ATP adenosine-5'-phosphosulfate 3'-phosphotransferase</fullName>
    </alternativeName>
    <alternativeName>
        <fullName evidence="6">Adenosine-5'-phosphosulfate kinase</fullName>
    </alternativeName>
</protein>
<dbReference type="EMBL" id="WHJF01000045">
    <property type="protein sequence ID" value="NHZ64070.1"/>
    <property type="molecule type" value="Genomic_DNA"/>
</dbReference>
<comment type="catalytic activity">
    <reaction evidence="1 6 7">
        <text>adenosine 5'-phosphosulfate + ATP = 3'-phosphoadenylyl sulfate + ADP + H(+)</text>
        <dbReference type="Rhea" id="RHEA:24152"/>
        <dbReference type="ChEBI" id="CHEBI:15378"/>
        <dbReference type="ChEBI" id="CHEBI:30616"/>
        <dbReference type="ChEBI" id="CHEBI:58243"/>
        <dbReference type="ChEBI" id="CHEBI:58339"/>
        <dbReference type="ChEBI" id="CHEBI:456216"/>
        <dbReference type="EC" id="2.7.1.25"/>
    </reaction>
</comment>
<evidence type="ECO:0000256" key="5">
    <source>
        <dbReference type="ARBA" id="ARBA00022840"/>
    </source>
</evidence>
<evidence type="ECO:0000256" key="3">
    <source>
        <dbReference type="ARBA" id="ARBA00022679"/>
    </source>
</evidence>
<dbReference type="NCBIfam" id="TIGR00455">
    <property type="entry name" value="apsK"/>
    <property type="match status" value="1"/>
</dbReference>
<dbReference type="EC" id="2.7.1.25" evidence="2 6"/>
<keyword evidence="3 6" id="KW-0808">Transferase</keyword>
<dbReference type="CDD" id="cd02027">
    <property type="entry name" value="APSK"/>
    <property type="match status" value="1"/>
</dbReference>
<evidence type="ECO:0000256" key="2">
    <source>
        <dbReference type="ARBA" id="ARBA00012121"/>
    </source>
</evidence>
<feature type="binding site" evidence="6">
    <location>
        <begin position="31"/>
        <end position="38"/>
    </location>
    <ligand>
        <name>ATP</name>
        <dbReference type="ChEBI" id="CHEBI:30616"/>
    </ligand>
</feature>
<dbReference type="InterPro" id="IPR050512">
    <property type="entry name" value="Sulf_AdTrans/APS_kinase"/>
</dbReference>
<evidence type="ECO:0000256" key="4">
    <source>
        <dbReference type="ARBA" id="ARBA00022741"/>
    </source>
</evidence>
<keyword evidence="10" id="KW-1185">Reference proteome</keyword>
<evidence type="ECO:0000256" key="7">
    <source>
        <dbReference type="RuleBase" id="RU004347"/>
    </source>
</evidence>
<comment type="function">
    <text evidence="6 7">Catalyzes the synthesis of activated sulfate.</text>
</comment>
<dbReference type="PANTHER" id="PTHR42700">
    <property type="entry name" value="SULFATE ADENYLYLTRANSFERASE"/>
    <property type="match status" value="1"/>
</dbReference>
<dbReference type="Proteomes" id="UP000610594">
    <property type="component" value="Unassembled WGS sequence"/>
</dbReference>
<comment type="similarity">
    <text evidence="6 7">Belongs to the APS kinase family.</text>
</comment>
<dbReference type="InterPro" id="IPR027417">
    <property type="entry name" value="P-loop_NTPase"/>
</dbReference>
<feature type="domain" description="APS kinase" evidence="8">
    <location>
        <begin position="23"/>
        <end position="173"/>
    </location>
</feature>
<evidence type="ECO:0000259" key="8">
    <source>
        <dbReference type="Pfam" id="PF01583"/>
    </source>
</evidence>
<dbReference type="RefSeq" id="WP_167238127.1">
    <property type="nucleotide sequence ID" value="NZ_WHJF01000045.1"/>
</dbReference>
<dbReference type="HAMAP" id="MF_00065">
    <property type="entry name" value="Adenylyl_sulf_kinase"/>
    <property type="match status" value="1"/>
</dbReference>
<organism evidence="9 10">
    <name type="scientific">Massilia genomosp. 1</name>
    <dbReference type="NCBI Taxonomy" id="2609280"/>
    <lineage>
        <taxon>Bacteria</taxon>
        <taxon>Pseudomonadati</taxon>
        <taxon>Pseudomonadota</taxon>
        <taxon>Betaproteobacteria</taxon>
        <taxon>Burkholderiales</taxon>
        <taxon>Oxalobacteraceae</taxon>
        <taxon>Telluria group</taxon>
        <taxon>Massilia</taxon>
    </lineage>
</organism>
<dbReference type="InterPro" id="IPR002891">
    <property type="entry name" value="APS"/>
</dbReference>
<accession>A0ABX0MW17</accession>
<dbReference type="Pfam" id="PF01583">
    <property type="entry name" value="APS_kinase"/>
    <property type="match status" value="1"/>
</dbReference>
<dbReference type="SUPFAM" id="SSF52540">
    <property type="entry name" value="P-loop containing nucleoside triphosphate hydrolases"/>
    <property type="match status" value="1"/>
</dbReference>
<feature type="active site" description="Phosphoserine intermediate" evidence="6">
    <location>
        <position position="105"/>
    </location>
</feature>
<sequence>MPTPPTPAASITRAERAVQNRHRGAVLWLTGLSGAGKSTVAQALARRLFEMDCRSYVLDGDQLRSGLCADLGFSDAARSENIRRAGELAALFADAGMIVIGAFISPFAADRARVRALVPDGAFLEVFCQCPLALCEERDVKGLYRRARDGQLAEFTGISSPYEAPDAPDLVLDTAGGSVEDALASLLLLLRERHVTHQA</sequence>
<dbReference type="PANTHER" id="PTHR42700:SF3">
    <property type="entry name" value="BIFUNCTIONAL SAT_APS KINASE-RELATED"/>
    <property type="match status" value="1"/>
</dbReference>
<comment type="pathway">
    <text evidence="6 7">Sulfur metabolism; hydrogen sulfide biosynthesis; sulfite from sulfate: step 2/3.</text>
</comment>
<keyword evidence="4 6" id="KW-0547">Nucleotide-binding</keyword>
<evidence type="ECO:0000313" key="10">
    <source>
        <dbReference type="Proteomes" id="UP000610594"/>
    </source>
</evidence>
<keyword evidence="6 7" id="KW-0418">Kinase</keyword>
<reference evidence="9 10" key="1">
    <citation type="submission" date="2019-10" db="EMBL/GenBank/DDBJ databases">
        <title>Taxonomy of Antarctic Massilia spp.: description of Massilia rubra sp. nov., Massilia aquatica sp. nov., Massilia mucilaginosa sp. nov., Massilia frigida sp. nov. isolated from streams, lakes and regoliths.</title>
        <authorList>
            <person name="Holochova P."/>
            <person name="Sedlacek I."/>
            <person name="Kralova S."/>
            <person name="Maslanova I."/>
            <person name="Busse H.-J."/>
            <person name="Stankova E."/>
            <person name="Vrbovska V."/>
            <person name="Kovarovic V."/>
            <person name="Bartak M."/>
            <person name="Svec P."/>
            <person name="Pantucek R."/>
        </authorList>
    </citation>
    <scope>NUCLEOTIDE SEQUENCE [LARGE SCALE GENOMIC DNA]</scope>
    <source>
        <strain evidence="9 10">CCM 8694</strain>
    </source>
</reference>
<dbReference type="Gene3D" id="3.40.50.300">
    <property type="entry name" value="P-loop containing nucleotide triphosphate hydrolases"/>
    <property type="match status" value="1"/>
</dbReference>
<dbReference type="NCBIfam" id="NF003013">
    <property type="entry name" value="PRK03846.1"/>
    <property type="match status" value="1"/>
</dbReference>
<gene>
    <name evidence="6 9" type="primary">cysC</name>
    <name evidence="9" type="ORF">F1735_17460</name>
</gene>
<dbReference type="GO" id="GO:0004020">
    <property type="term" value="F:adenylylsulfate kinase activity"/>
    <property type="evidence" value="ECO:0007669"/>
    <property type="project" value="UniProtKB-EC"/>
</dbReference>
<comment type="caution">
    <text evidence="9">The sequence shown here is derived from an EMBL/GenBank/DDBJ whole genome shotgun (WGS) entry which is preliminary data.</text>
</comment>
<name>A0ABX0MW17_9BURK</name>